<feature type="signal peptide" evidence="9">
    <location>
        <begin position="1"/>
        <end position="29"/>
    </location>
</feature>
<dbReference type="PANTHER" id="PTHR11465:SF9">
    <property type="entry name" value="CATALASE"/>
    <property type="match status" value="1"/>
</dbReference>
<feature type="chain" id="PRO_5045466879" description="Catalase-related peroxidase" evidence="9">
    <location>
        <begin position="30"/>
        <end position="342"/>
    </location>
</feature>
<keyword evidence="9" id="KW-0732">Signal</keyword>
<keyword evidence="3 8" id="KW-0575">Peroxidase</keyword>
<evidence type="ECO:0000256" key="5">
    <source>
        <dbReference type="ARBA" id="ARBA00022723"/>
    </source>
</evidence>
<keyword evidence="4 8" id="KW-0349">Heme</keyword>
<dbReference type="InterPro" id="IPR020835">
    <property type="entry name" value="Catalase_sf"/>
</dbReference>
<comment type="similarity">
    <text evidence="2 8">Belongs to the catalase family.</text>
</comment>
<dbReference type="CDD" id="cd08153">
    <property type="entry name" value="srpA_like"/>
    <property type="match status" value="1"/>
</dbReference>
<keyword evidence="5 8" id="KW-0479">Metal-binding</keyword>
<comment type="function">
    <text evidence="8">Has an organic peroxide-dependent peroxidase activity.</text>
</comment>
<keyword evidence="6 8" id="KW-0560">Oxidoreductase</keyword>
<dbReference type="Pfam" id="PF00199">
    <property type="entry name" value="Catalase"/>
    <property type="match status" value="1"/>
</dbReference>
<evidence type="ECO:0000256" key="4">
    <source>
        <dbReference type="ARBA" id="ARBA00022617"/>
    </source>
</evidence>
<dbReference type="Gene3D" id="1.20.1280.120">
    <property type="match status" value="1"/>
</dbReference>
<name>A0ABZ0J7T4_9BURK</name>
<dbReference type="PANTHER" id="PTHR11465">
    <property type="entry name" value="CATALASE"/>
    <property type="match status" value="1"/>
</dbReference>
<dbReference type="SUPFAM" id="SSF56634">
    <property type="entry name" value="Heme-dependent catalase-like"/>
    <property type="match status" value="1"/>
</dbReference>
<evidence type="ECO:0000256" key="1">
    <source>
        <dbReference type="ARBA" id="ARBA00002974"/>
    </source>
</evidence>
<dbReference type="EMBL" id="CP136921">
    <property type="protein sequence ID" value="WOO34335.1"/>
    <property type="molecule type" value="Genomic_DNA"/>
</dbReference>
<dbReference type="InterPro" id="IPR011614">
    <property type="entry name" value="Catalase_core"/>
</dbReference>
<dbReference type="RefSeq" id="WP_317703661.1">
    <property type="nucleotide sequence ID" value="NZ_CP136921.1"/>
</dbReference>
<dbReference type="PROSITE" id="PS51257">
    <property type="entry name" value="PROKAR_LIPOPROTEIN"/>
    <property type="match status" value="1"/>
</dbReference>
<feature type="domain" description="Catalase core" evidence="10">
    <location>
        <begin position="6"/>
        <end position="342"/>
    </location>
</feature>
<organism evidence="11 12">
    <name type="scientific">Diaphorobacter limosus</name>
    <dbReference type="NCBI Taxonomy" id="3036128"/>
    <lineage>
        <taxon>Bacteria</taxon>
        <taxon>Pseudomonadati</taxon>
        <taxon>Pseudomonadota</taxon>
        <taxon>Betaproteobacteria</taxon>
        <taxon>Burkholderiales</taxon>
        <taxon>Comamonadaceae</taxon>
        <taxon>Diaphorobacter</taxon>
    </lineage>
</organism>
<evidence type="ECO:0000256" key="9">
    <source>
        <dbReference type="SAM" id="SignalP"/>
    </source>
</evidence>
<dbReference type="InterPro" id="IPR018028">
    <property type="entry name" value="Catalase"/>
</dbReference>
<dbReference type="InterPro" id="IPR024168">
    <property type="entry name" value="Catalase_SrpA-type_pred"/>
</dbReference>
<keyword evidence="7 8" id="KW-0408">Iron</keyword>
<dbReference type="PIRSF" id="PIRSF000296">
    <property type="entry name" value="SrpA"/>
    <property type="match status" value="1"/>
</dbReference>
<comment type="function">
    <text evidence="1">Decomposes hydrogen peroxide into water and oxygen; serves to protect cells from the toxic effects of hydrogen peroxide.</text>
</comment>
<evidence type="ECO:0000256" key="6">
    <source>
        <dbReference type="ARBA" id="ARBA00023002"/>
    </source>
</evidence>
<dbReference type="SMART" id="SM01060">
    <property type="entry name" value="Catalase"/>
    <property type="match status" value="1"/>
</dbReference>
<proteinExistence type="inferred from homology"/>
<sequence length="342" mass="35245">MPPHTRLLAGASAAAALALMAGCAQNPSAGPADNTDPTALVNQLEATTGKFPGQRRSGAKGICATGEFVGSAQGRALSTASAFSGQPVPVVARFSLTGANPAAPDNTKSQRNMALQFNLPGGEQWLMGNISTPVFGAATPAQFLGRLASLQADPATKKADPAKVKAFADANPEVLLQGKYLAAQPVPASFAGLNYWGVHGFGFVNAQGATTWGKWLFEPVGGVQGLSDDEAKAKGANFLFDDLRQRVATGQARFDFNLELAQSGDQLDNPTVPLPAGRQKVNLGQLRITKVEAEGQGACLGVTFIPTVLPKGVVAGNDPVLAARAAPYAISQGRRQSEAGAK</sequence>
<evidence type="ECO:0000259" key="10">
    <source>
        <dbReference type="SMART" id="SM01060"/>
    </source>
</evidence>
<keyword evidence="12" id="KW-1185">Reference proteome</keyword>
<gene>
    <name evidence="11" type="ORF">P4826_09820</name>
</gene>
<protein>
    <recommendedName>
        <fullName evidence="8">Catalase-related peroxidase</fullName>
        <ecNumber evidence="8">1.11.1.-</ecNumber>
    </recommendedName>
</protein>
<evidence type="ECO:0000256" key="3">
    <source>
        <dbReference type="ARBA" id="ARBA00022559"/>
    </source>
</evidence>
<reference evidence="11 12" key="1">
    <citation type="submission" date="2023-03" db="EMBL/GenBank/DDBJ databases">
        <title>Diaphorobacter basophil sp. nov., isolated from a sewage-treatment plant.</title>
        <authorList>
            <person name="Yang K."/>
        </authorList>
    </citation>
    <scope>NUCLEOTIDE SEQUENCE [LARGE SCALE GENOMIC DNA]</scope>
    <source>
        <strain evidence="11 12">Y-1</strain>
    </source>
</reference>
<evidence type="ECO:0000313" key="11">
    <source>
        <dbReference type="EMBL" id="WOO34335.1"/>
    </source>
</evidence>
<comment type="cofactor">
    <cofactor evidence="8">
        <name>heme</name>
        <dbReference type="ChEBI" id="CHEBI:30413"/>
    </cofactor>
</comment>
<evidence type="ECO:0000256" key="2">
    <source>
        <dbReference type="ARBA" id="ARBA00005329"/>
    </source>
</evidence>
<evidence type="ECO:0000256" key="8">
    <source>
        <dbReference type="PIRNR" id="PIRNR000296"/>
    </source>
</evidence>
<dbReference type="EC" id="1.11.1.-" evidence="8"/>
<evidence type="ECO:0000256" key="7">
    <source>
        <dbReference type="ARBA" id="ARBA00023004"/>
    </source>
</evidence>
<evidence type="ECO:0000313" key="12">
    <source>
        <dbReference type="Proteomes" id="UP001303211"/>
    </source>
</evidence>
<dbReference type="GO" id="GO:0004601">
    <property type="term" value="F:peroxidase activity"/>
    <property type="evidence" value="ECO:0007669"/>
    <property type="project" value="UniProtKB-KW"/>
</dbReference>
<accession>A0ABZ0J7T4</accession>
<dbReference type="Gene3D" id="2.40.180.10">
    <property type="entry name" value="Catalase core domain"/>
    <property type="match status" value="1"/>
</dbReference>
<dbReference type="PROSITE" id="PS51402">
    <property type="entry name" value="CATALASE_3"/>
    <property type="match status" value="1"/>
</dbReference>
<dbReference type="Proteomes" id="UP001303211">
    <property type="component" value="Chromosome"/>
</dbReference>